<dbReference type="Proteomes" id="UP000235739">
    <property type="component" value="Unassembled WGS sequence"/>
</dbReference>
<proteinExistence type="predicted"/>
<comment type="caution">
    <text evidence="2">The sequence shown here is derived from an EMBL/GenBank/DDBJ whole genome shotgun (WGS) entry which is preliminary data.</text>
</comment>
<keyword evidence="1" id="KW-1133">Transmembrane helix</keyword>
<evidence type="ECO:0000313" key="3">
    <source>
        <dbReference type="Proteomes" id="UP000235739"/>
    </source>
</evidence>
<dbReference type="AlphaFoldDB" id="A0A2N7S573"/>
<accession>A0A2N7S573</accession>
<reference evidence="2 3" key="1">
    <citation type="journal article" date="2017" name="Elife">
        <title>Extensive horizontal gene transfer in cheese-associated bacteria.</title>
        <authorList>
            <person name="Bonham K.S."/>
            <person name="Wolfe B.E."/>
            <person name="Dutton R.J."/>
        </authorList>
    </citation>
    <scope>NUCLEOTIDE SEQUENCE [LARGE SCALE GENOMIC DNA]</scope>
    <source>
        <strain evidence="2 3">JB182</strain>
    </source>
</reference>
<feature type="transmembrane region" description="Helical" evidence="1">
    <location>
        <begin position="481"/>
        <end position="501"/>
    </location>
</feature>
<evidence type="ECO:0000256" key="1">
    <source>
        <dbReference type="SAM" id="Phobius"/>
    </source>
</evidence>
<protein>
    <submittedName>
        <fullName evidence="2">Transporter</fullName>
    </submittedName>
</protein>
<name>A0A2N7S573_9MICC</name>
<dbReference type="RefSeq" id="WP_013348638.1">
    <property type="nucleotide sequence ID" value="NZ_JABUYH010000069.1"/>
</dbReference>
<feature type="transmembrane region" description="Helical" evidence="1">
    <location>
        <begin position="446"/>
        <end position="469"/>
    </location>
</feature>
<feature type="transmembrane region" description="Helical" evidence="1">
    <location>
        <begin position="103"/>
        <end position="127"/>
    </location>
</feature>
<keyword evidence="1" id="KW-0472">Membrane</keyword>
<feature type="transmembrane region" description="Helical" evidence="1">
    <location>
        <begin position="171"/>
        <end position="195"/>
    </location>
</feature>
<evidence type="ECO:0000313" key="2">
    <source>
        <dbReference type="EMBL" id="PMQ21296.1"/>
    </source>
</evidence>
<feature type="transmembrane region" description="Helical" evidence="1">
    <location>
        <begin position="300"/>
        <end position="318"/>
    </location>
</feature>
<feature type="transmembrane region" description="Helical" evidence="1">
    <location>
        <begin position="325"/>
        <end position="348"/>
    </location>
</feature>
<feature type="transmembrane region" description="Helical" evidence="1">
    <location>
        <begin position="368"/>
        <end position="391"/>
    </location>
</feature>
<sequence>MVAHVLSLKLRLLANGFKRSIGQLIGVIIGGLYALGMIVMLTLAVWFTAGEIPFQADIFTLIGSAVVLGWAIIPPLLTGVDLTLEPSRFVHFGIPEKTLGPALVLAGFISIPAALTIVGLIGASLMWRLDAAALTLALVAAIATAVMAILLCQYLVIMATALRAKRRFRELTFVLLFVVLVGLGPILSSVFSAALSLGDWVSPIAAVLGYTPLGAFAAVPGAFAAGLYGQMAIHLLLGVIYLGGLYLLLARATAKATVTPPPEQRAATAKGLGFFKLLPATPTGAVAARALTYWLKDPRYAIGVLIVPMLPLLFWFTGNQTGSYAMMYVLGPMIGILMGFSISADISYDNTAFALHALTGISGRADRAGRALSCLLVAIIPVLAAAILPGLITGSFWRIPGDLGLSLAALFIALGVSSVASARYTYSVPLPGDNPMKTPPGNGLRVALTQILTMLVMGLLLIPVLIPYVIGWVQQSQSLGFITLGAGLVLGVLLLLGGIALGGKWYEKRTPELMQAVMLNK</sequence>
<dbReference type="EMBL" id="PNQX01000001">
    <property type="protein sequence ID" value="PMQ21296.1"/>
    <property type="molecule type" value="Genomic_DNA"/>
</dbReference>
<feature type="transmembrane region" description="Helical" evidence="1">
    <location>
        <begin position="21"/>
        <end position="46"/>
    </location>
</feature>
<dbReference type="GeneID" id="303184873"/>
<feature type="transmembrane region" description="Helical" evidence="1">
    <location>
        <begin position="207"/>
        <end position="228"/>
    </location>
</feature>
<dbReference type="OMA" id="GWAVMPL"/>
<keyword evidence="1" id="KW-0812">Transmembrane</keyword>
<feature type="transmembrane region" description="Helical" evidence="1">
    <location>
        <begin position="133"/>
        <end position="159"/>
    </location>
</feature>
<feature type="transmembrane region" description="Helical" evidence="1">
    <location>
        <begin position="58"/>
        <end position="82"/>
    </location>
</feature>
<feature type="transmembrane region" description="Helical" evidence="1">
    <location>
        <begin position="235"/>
        <end position="254"/>
    </location>
</feature>
<feature type="transmembrane region" description="Helical" evidence="1">
    <location>
        <begin position="403"/>
        <end position="426"/>
    </location>
</feature>
<organism evidence="2 3">
    <name type="scientific">Glutamicibacter arilaitensis</name>
    <dbReference type="NCBI Taxonomy" id="256701"/>
    <lineage>
        <taxon>Bacteria</taxon>
        <taxon>Bacillati</taxon>
        <taxon>Actinomycetota</taxon>
        <taxon>Actinomycetes</taxon>
        <taxon>Micrococcales</taxon>
        <taxon>Micrococcaceae</taxon>
        <taxon>Glutamicibacter</taxon>
    </lineage>
</organism>
<gene>
    <name evidence="2" type="ORF">CIK84_07000</name>
</gene>